<dbReference type="Proteomes" id="UP000053097">
    <property type="component" value="Unassembled WGS sequence"/>
</dbReference>
<keyword evidence="2" id="KW-0472">Membrane</keyword>
<keyword evidence="2" id="KW-0812">Transmembrane</keyword>
<proteinExistence type="predicted"/>
<organism evidence="3 4">
    <name type="scientific">Ooceraea biroi</name>
    <name type="common">Clonal raider ant</name>
    <name type="synonym">Cerapachys biroi</name>
    <dbReference type="NCBI Taxonomy" id="2015173"/>
    <lineage>
        <taxon>Eukaryota</taxon>
        <taxon>Metazoa</taxon>
        <taxon>Ecdysozoa</taxon>
        <taxon>Arthropoda</taxon>
        <taxon>Hexapoda</taxon>
        <taxon>Insecta</taxon>
        <taxon>Pterygota</taxon>
        <taxon>Neoptera</taxon>
        <taxon>Endopterygota</taxon>
        <taxon>Hymenoptera</taxon>
        <taxon>Apocrita</taxon>
        <taxon>Aculeata</taxon>
        <taxon>Formicoidea</taxon>
        <taxon>Formicidae</taxon>
        <taxon>Dorylinae</taxon>
        <taxon>Ooceraea</taxon>
    </lineage>
</organism>
<dbReference type="OrthoDB" id="7540723at2759"/>
<feature type="region of interest" description="Disordered" evidence="1">
    <location>
        <begin position="126"/>
        <end position="150"/>
    </location>
</feature>
<protein>
    <submittedName>
        <fullName evidence="3">Uncharacterized protein</fullName>
    </submittedName>
</protein>
<evidence type="ECO:0000256" key="2">
    <source>
        <dbReference type="SAM" id="Phobius"/>
    </source>
</evidence>
<gene>
    <name evidence="3" type="ORF">X777_03936</name>
</gene>
<keyword evidence="2" id="KW-1133">Transmembrane helix</keyword>
<accession>A0A026WI88</accession>
<feature type="transmembrane region" description="Helical" evidence="2">
    <location>
        <begin position="174"/>
        <end position="194"/>
    </location>
</feature>
<feature type="compositionally biased region" description="Low complexity" evidence="1">
    <location>
        <begin position="126"/>
        <end position="137"/>
    </location>
</feature>
<dbReference type="AlphaFoldDB" id="A0A026WI88"/>
<dbReference type="EMBL" id="KK107185">
    <property type="protein sequence ID" value="EZA55762.1"/>
    <property type="molecule type" value="Genomic_DNA"/>
</dbReference>
<evidence type="ECO:0000313" key="4">
    <source>
        <dbReference type="Proteomes" id="UP000053097"/>
    </source>
</evidence>
<reference evidence="3 4" key="1">
    <citation type="journal article" date="2014" name="Curr. Biol.">
        <title>The genome of the clonal raider ant Cerapachys biroi.</title>
        <authorList>
            <person name="Oxley P.R."/>
            <person name="Ji L."/>
            <person name="Fetter-Pruneda I."/>
            <person name="McKenzie S.K."/>
            <person name="Li C."/>
            <person name="Hu H."/>
            <person name="Zhang G."/>
            <person name="Kronauer D.J."/>
        </authorList>
    </citation>
    <scope>NUCLEOTIDE SEQUENCE [LARGE SCALE GENOMIC DNA]</scope>
</reference>
<evidence type="ECO:0000256" key="1">
    <source>
        <dbReference type="SAM" id="MobiDB-lite"/>
    </source>
</evidence>
<keyword evidence="4" id="KW-1185">Reference proteome</keyword>
<evidence type="ECO:0000313" key="3">
    <source>
        <dbReference type="EMBL" id="EZA55762.1"/>
    </source>
</evidence>
<sequence length="221" mass="24471">MICDARTCAGCRYLEQDDPATSLAEFLADCQHAKCKVVRLVRQQISKLQNMQYERLLAADEGPHVGARNETQNDEAFMTPHETFYGEVHEVYDELYESPDAAYKVRVKAEQANDEETYRTQKAAATARETVEATSATGDDAVTAPSRRAAPPERAVDRKLMLRLLDCVRHRARLVLAAATLGVIAWTALVYGVFLGATACGSGRGCYASSFRYAHAKRSLF</sequence>
<name>A0A026WI88_OOCBI</name>
<dbReference type="OMA" id="CAGCRYL"/>